<evidence type="ECO:0000313" key="2">
    <source>
        <dbReference type="Proteomes" id="UP001175226"/>
    </source>
</evidence>
<gene>
    <name evidence="1" type="ORF">EV421DRAFT_1396394</name>
</gene>
<sequence>MFLKIISFTAPCRGLSYRHLNTCNVLLVLQPQHQNTQDDGILEQMVSLNGLMLFPTDVLARGRFNDKYFDKSGKLRGYVLASSVRELLDTRFPLQPEDEPGVFASLLSRMLRLRPEDRELLKHPWLRDV</sequence>
<organism evidence="1 2">
    <name type="scientific">Armillaria borealis</name>
    <dbReference type="NCBI Taxonomy" id="47425"/>
    <lineage>
        <taxon>Eukaryota</taxon>
        <taxon>Fungi</taxon>
        <taxon>Dikarya</taxon>
        <taxon>Basidiomycota</taxon>
        <taxon>Agaricomycotina</taxon>
        <taxon>Agaricomycetes</taxon>
        <taxon>Agaricomycetidae</taxon>
        <taxon>Agaricales</taxon>
        <taxon>Marasmiineae</taxon>
        <taxon>Physalacriaceae</taxon>
        <taxon>Armillaria</taxon>
    </lineage>
</organism>
<keyword evidence="2" id="KW-1185">Reference proteome</keyword>
<dbReference type="EMBL" id="JAUEPT010000008">
    <property type="protein sequence ID" value="KAK0449185.1"/>
    <property type="molecule type" value="Genomic_DNA"/>
</dbReference>
<protein>
    <submittedName>
        <fullName evidence="1">Uncharacterized protein</fullName>
    </submittedName>
</protein>
<reference evidence="1" key="1">
    <citation type="submission" date="2023-06" db="EMBL/GenBank/DDBJ databases">
        <authorList>
            <consortium name="Lawrence Berkeley National Laboratory"/>
            <person name="Ahrendt S."/>
            <person name="Sahu N."/>
            <person name="Indic B."/>
            <person name="Wong-Bajracharya J."/>
            <person name="Merenyi Z."/>
            <person name="Ke H.-M."/>
            <person name="Monk M."/>
            <person name="Kocsube S."/>
            <person name="Drula E."/>
            <person name="Lipzen A."/>
            <person name="Balint B."/>
            <person name="Henrissat B."/>
            <person name="Andreopoulos B."/>
            <person name="Martin F.M."/>
            <person name="Harder C.B."/>
            <person name="Rigling D."/>
            <person name="Ford K.L."/>
            <person name="Foster G.D."/>
            <person name="Pangilinan J."/>
            <person name="Papanicolaou A."/>
            <person name="Barry K."/>
            <person name="LaButti K."/>
            <person name="Viragh M."/>
            <person name="Koriabine M."/>
            <person name="Yan M."/>
            <person name="Riley R."/>
            <person name="Champramary S."/>
            <person name="Plett K.L."/>
            <person name="Tsai I.J."/>
            <person name="Slot J."/>
            <person name="Sipos G."/>
            <person name="Plett J."/>
            <person name="Nagy L.G."/>
            <person name="Grigoriev I.V."/>
        </authorList>
    </citation>
    <scope>NUCLEOTIDE SEQUENCE</scope>
    <source>
        <strain evidence="1">FPL87.14</strain>
    </source>
</reference>
<proteinExistence type="predicted"/>
<dbReference type="Gene3D" id="1.10.510.10">
    <property type="entry name" value="Transferase(Phosphotransferase) domain 1"/>
    <property type="match status" value="1"/>
</dbReference>
<name>A0AA39JUJ3_9AGAR</name>
<comment type="caution">
    <text evidence="1">The sequence shown here is derived from an EMBL/GenBank/DDBJ whole genome shotgun (WGS) entry which is preliminary data.</text>
</comment>
<dbReference type="AlphaFoldDB" id="A0AA39JUJ3"/>
<dbReference type="Proteomes" id="UP001175226">
    <property type="component" value="Unassembled WGS sequence"/>
</dbReference>
<evidence type="ECO:0000313" key="1">
    <source>
        <dbReference type="EMBL" id="KAK0449185.1"/>
    </source>
</evidence>
<accession>A0AA39JUJ3</accession>